<dbReference type="PANTHER" id="PTHR46561:SF11">
    <property type="entry name" value="SERPENTINE RECEPTOR CLASS ALPHA_BETA-14"/>
    <property type="match status" value="1"/>
</dbReference>
<keyword evidence="3 5" id="KW-1133">Transmembrane helix</keyword>
<dbReference type="AlphaFoldDB" id="A0A4U5M1K3"/>
<name>A0A4U5M1K3_STECR</name>
<reference evidence="6 7" key="1">
    <citation type="journal article" date="2015" name="Genome Biol.">
        <title>Comparative genomics of Steinernema reveals deeply conserved gene regulatory networks.</title>
        <authorList>
            <person name="Dillman A.R."/>
            <person name="Macchietto M."/>
            <person name="Porter C.F."/>
            <person name="Rogers A."/>
            <person name="Williams B."/>
            <person name="Antoshechkin I."/>
            <person name="Lee M.M."/>
            <person name="Goodwin Z."/>
            <person name="Lu X."/>
            <person name="Lewis E.E."/>
            <person name="Goodrich-Blair H."/>
            <person name="Stock S.P."/>
            <person name="Adams B.J."/>
            <person name="Sternberg P.W."/>
            <person name="Mortazavi A."/>
        </authorList>
    </citation>
    <scope>NUCLEOTIDE SEQUENCE [LARGE SCALE GENOMIC DNA]</scope>
    <source>
        <strain evidence="6 7">ALL</strain>
    </source>
</reference>
<dbReference type="InterPro" id="IPR053286">
    <property type="entry name" value="Nematode_rcpt-like_srab"/>
</dbReference>
<feature type="transmembrane region" description="Helical" evidence="5">
    <location>
        <begin position="219"/>
        <end position="243"/>
    </location>
</feature>
<evidence type="ECO:0000256" key="2">
    <source>
        <dbReference type="ARBA" id="ARBA00022692"/>
    </source>
</evidence>
<feature type="transmembrane region" description="Helical" evidence="5">
    <location>
        <begin position="40"/>
        <end position="57"/>
    </location>
</feature>
<feature type="transmembrane region" description="Helical" evidence="5">
    <location>
        <begin position="307"/>
        <end position="327"/>
    </location>
</feature>
<feature type="transmembrane region" description="Helical" evidence="5">
    <location>
        <begin position="273"/>
        <end position="295"/>
    </location>
</feature>
<reference evidence="6 7" key="2">
    <citation type="journal article" date="2019" name="G3 (Bethesda)">
        <title>Hybrid Assembly of the Genome of the Entomopathogenic Nematode Steinernema carpocapsae Identifies the X-Chromosome.</title>
        <authorList>
            <person name="Serra L."/>
            <person name="Macchietto M."/>
            <person name="Macias-Munoz A."/>
            <person name="McGill C.J."/>
            <person name="Rodriguez I.M."/>
            <person name="Rodriguez B."/>
            <person name="Murad R."/>
            <person name="Mortazavi A."/>
        </authorList>
    </citation>
    <scope>NUCLEOTIDE SEQUENCE [LARGE SCALE GENOMIC DNA]</scope>
    <source>
        <strain evidence="6 7">ALL</strain>
    </source>
</reference>
<dbReference type="Proteomes" id="UP000298663">
    <property type="component" value="Unassembled WGS sequence"/>
</dbReference>
<organism evidence="6 7">
    <name type="scientific">Steinernema carpocapsae</name>
    <name type="common">Entomopathogenic nematode</name>
    <dbReference type="NCBI Taxonomy" id="34508"/>
    <lineage>
        <taxon>Eukaryota</taxon>
        <taxon>Metazoa</taxon>
        <taxon>Ecdysozoa</taxon>
        <taxon>Nematoda</taxon>
        <taxon>Chromadorea</taxon>
        <taxon>Rhabditida</taxon>
        <taxon>Tylenchina</taxon>
        <taxon>Panagrolaimomorpha</taxon>
        <taxon>Strongyloidoidea</taxon>
        <taxon>Steinernematidae</taxon>
        <taxon>Steinernema</taxon>
    </lineage>
</organism>
<evidence type="ECO:0000313" key="6">
    <source>
        <dbReference type="EMBL" id="TKR62183.1"/>
    </source>
</evidence>
<evidence type="ECO:0000256" key="1">
    <source>
        <dbReference type="ARBA" id="ARBA00004141"/>
    </source>
</evidence>
<evidence type="ECO:0000256" key="5">
    <source>
        <dbReference type="SAM" id="Phobius"/>
    </source>
</evidence>
<feature type="transmembrane region" description="Helical" evidence="5">
    <location>
        <begin position="93"/>
        <end position="114"/>
    </location>
</feature>
<sequence>MSYSCQQTTCFRLRMPATDDLHCADRQKLAENMVFITGNYAKSVISVSGCVLFVVVYHRQVIIEKLIESLSYIFQRLTTLFHPNARLILKFHIFFLFCSIFGTVFGDGFNAVLFTVFRWVSENENCPGFLLSPYLLIIKLIKLFGFDGSAYTSTAWALERIYATVFLNSYESKTSCLGWALCGLATVVVTGSTVIRGLLCDYSKPMLAIMLPGKSYKFSMMVTNVSTFLEFFNVFTFLILLLVNQYRLRKTARIECSLASKYQIRENVEATSLIFPLALLHCIFYLPASVIMPIITKDAGDVEKVILFANAEWMSIYIVALSLLLCWRNGVKRNAVESLVRNNLIGEKYANDRREGRVDTAKYFEMFNMMLK</sequence>
<proteinExistence type="predicted"/>
<evidence type="ECO:0000313" key="7">
    <source>
        <dbReference type="Proteomes" id="UP000298663"/>
    </source>
</evidence>
<protein>
    <recommendedName>
        <fullName evidence="8">G-protein coupled receptors family 1 profile domain-containing protein</fullName>
    </recommendedName>
</protein>
<comment type="subcellular location">
    <subcellularLocation>
        <location evidence="1">Membrane</location>
        <topology evidence="1">Multi-pass membrane protein</topology>
    </subcellularLocation>
</comment>
<dbReference type="GO" id="GO:0016020">
    <property type="term" value="C:membrane"/>
    <property type="evidence" value="ECO:0007669"/>
    <property type="project" value="UniProtKB-SubCell"/>
</dbReference>
<keyword evidence="2 5" id="KW-0812">Transmembrane</keyword>
<evidence type="ECO:0000256" key="4">
    <source>
        <dbReference type="ARBA" id="ARBA00023136"/>
    </source>
</evidence>
<accession>A0A4U5M1K3</accession>
<evidence type="ECO:0000256" key="3">
    <source>
        <dbReference type="ARBA" id="ARBA00022989"/>
    </source>
</evidence>
<comment type="caution">
    <text evidence="6">The sequence shown here is derived from an EMBL/GenBank/DDBJ whole genome shotgun (WGS) entry which is preliminary data.</text>
</comment>
<evidence type="ECO:0008006" key="8">
    <source>
        <dbReference type="Google" id="ProtNLM"/>
    </source>
</evidence>
<dbReference type="PANTHER" id="PTHR46561">
    <property type="entry name" value="SERPENTINE RECEPTOR, CLASS AB (CLASS A-LIKE)-RELATED"/>
    <property type="match status" value="1"/>
</dbReference>
<feature type="transmembrane region" description="Helical" evidence="5">
    <location>
        <begin position="179"/>
        <end position="199"/>
    </location>
</feature>
<keyword evidence="4 5" id="KW-0472">Membrane</keyword>
<keyword evidence="7" id="KW-1185">Reference proteome</keyword>
<gene>
    <name evidence="6" type="ORF">L596_026177</name>
</gene>
<dbReference type="EMBL" id="AZBU02000010">
    <property type="protein sequence ID" value="TKR62183.1"/>
    <property type="molecule type" value="Genomic_DNA"/>
</dbReference>
<dbReference type="InterPro" id="IPR019408">
    <property type="entry name" value="7TM_GPCR_serpentine_rcpt_Srab"/>
</dbReference>
<dbReference type="Pfam" id="PF10292">
    <property type="entry name" value="7TM_GPCR_Srab"/>
    <property type="match status" value="1"/>
</dbReference>